<evidence type="ECO:0000313" key="2">
    <source>
        <dbReference type="WBParaSite" id="PDA_v2.g9236.t1"/>
    </source>
</evidence>
<sequence length="154" mass="17764">MKIRLIETTEGNDKIINILIDKEAINSPFFYWPNNKKYQNTIKEIQIRCVKTFKKGEKYIPPETQNQIKEYASKINELSLTLLNDDGGELNDIEEKVFKIIGTLKIADEGSNKVVGQKIRDMCDAIEVLCNLDKSIENARFNYPIQIQVDFACM</sequence>
<dbReference type="Proteomes" id="UP000887578">
    <property type="component" value="Unplaced"/>
</dbReference>
<name>A0A914QZ86_9BILA</name>
<accession>A0A914QZ86</accession>
<keyword evidence="1" id="KW-1185">Reference proteome</keyword>
<reference evidence="2" key="1">
    <citation type="submission" date="2022-11" db="UniProtKB">
        <authorList>
            <consortium name="WormBaseParasite"/>
        </authorList>
    </citation>
    <scope>IDENTIFICATION</scope>
</reference>
<dbReference type="AlphaFoldDB" id="A0A914QZ86"/>
<dbReference type="WBParaSite" id="PDA_v2.g9236.t1">
    <property type="protein sequence ID" value="PDA_v2.g9236.t1"/>
    <property type="gene ID" value="PDA_v2.g9236"/>
</dbReference>
<proteinExistence type="predicted"/>
<organism evidence="1 2">
    <name type="scientific">Panagrolaimus davidi</name>
    <dbReference type="NCBI Taxonomy" id="227884"/>
    <lineage>
        <taxon>Eukaryota</taxon>
        <taxon>Metazoa</taxon>
        <taxon>Ecdysozoa</taxon>
        <taxon>Nematoda</taxon>
        <taxon>Chromadorea</taxon>
        <taxon>Rhabditida</taxon>
        <taxon>Tylenchina</taxon>
        <taxon>Panagrolaimomorpha</taxon>
        <taxon>Panagrolaimoidea</taxon>
        <taxon>Panagrolaimidae</taxon>
        <taxon>Panagrolaimus</taxon>
    </lineage>
</organism>
<evidence type="ECO:0000313" key="1">
    <source>
        <dbReference type="Proteomes" id="UP000887578"/>
    </source>
</evidence>
<protein>
    <submittedName>
        <fullName evidence="2">Uncharacterized protein</fullName>
    </submittedName>
</protein>